<dbReference type="KEGG" id="mhz:Metho_1408"/>
<dbReference type="PANTHER" id="PTHR42723">
    <property type="entry name" value="CHLOROPHYLL SYNTHASE"/>
    <property type="match status" value="1"/>
</dbReference>
<dbReference type="Gene3D" id="1.10.357.140">
    <property type="entry name" value="UbiA prenyltransferase"/>
    <property type="match status" value="1"/>
</dbReference>
<evidence type="ECO:0000256" key="5">
    <source>
        <dbReference type="SAM" id="Phobius"/>
    </source>
</evidence>
<sequence>MYIYITMNKIKGLVGLLRPELPFSAGLCVVMGQILALGEFAPVFETAFGFLSVFFISASILVLNDYFDVETDKLNAPHRPIPSNMVTPSEALLLSIVLMLSGLILSYLISIIALLISIILFIIGFLYNRHYKKSGLPGNLMVSFSVGMTFIYGGVSVGSPFNNIVWLFGAIAALIDLGEEIAADAMDMQGDLLINSRSLAIKYGKAFALRISSYIFLFVVLLTSVPFILKWLPAIYLIPIAIMDLAIVYPSLRLLGSGNDANAGRKYIRWVYLGATLGLLAFILIKLLEA</sequence>
<dbReference type="HOGENOM" id="CLU_073311_1_1_2"/>
<feature type="transmembrane region" description="Helical" evidence="5">
    <location>
        <begin position="21"/>
        <end position="41"/>
    </location>
</feature>
<dbReference type="GO" id="GO:0016765">
    <property type="term" value="F:transferase activity, transferring alkyl or aryl (other than methyl) groups"/>
    <property type="evidence" value="ECO:0007669"/>
    <property type="project" value="InterPro"/>
</dbReference>
<evidence type="ECO:0000256" key="1">
    <source>
        <dbReference type="ARBA" id="ARBA00004651"/>
    </source>
</evidence>
<feature type="transmembrane region" description="Helical" evidence="5">
    <location>
        <begin position="139"/>
        <end position="158"/>
    </location>
</feature>
<feature type="transmembrane region" description="Helical" evidence="5">
    <location>
        <begin position="235"/>
        <end position="255"/>
    </location>
</feature>
<accession>L0KVY5</accession>
<keyword evidence="3 5" id="KW-1133">Transmembrane helix</keyword>
<dbReference type="InterPro" id="IPR044878">
    <property type="entry name" value="UbiA_sf"/>
</dbReference>
<dbReference type="InterPro" id="IPR050475">
    <property type="entry name" value="Prenyltransferase_related"/>
</dbReference>
<feature type="transmembrane region" description="Helical" evidence="5">
    <location>
        <begin position="107"/>
        <end position="127"/>
    </location>
</feature>
<reference evidence="7" key="1">
    <citation type="submission" date="2012-02" db="EMBL/GenBank/DDBJ databases">
        <title>Complete sequence of chromosome of Methanomethylovorans hollandica DSM 15978.</title>
        <authorList>
            <person name="Lucas S."/>
            <person name="Copeland A."/>
            <person name="Lapidus A."/>
            <person name="Glavina del Rio T."/>
            <person name="Dalin E."/>
            <person name="Tice H."/>
            <person name="Bruce D."/>
            <person name="Goodwin L."/>
            <person name="Pitluck S."/>
            <person name="Peters L."/>
            <person name="Mikhailova N."/>
            <person name="Held B."/>
            <person name="Kyrpides N."/>
            <person name="Mavromatis K."/>
            <person name="Ivanova N."/>
            <person name="Brettin T."/>
            <person name="Detter J.C."/>
            <person name="Han C."/>
            <person name="Larimer F."/>
            <person name="Land M."/>
            <person name="Hauser L."/>
            <person name="Markowitz V."/>
            <person name="Cheng J.-F."/>
            <person name="Hugenholtz P."/>
            <person name="Woyke T."/>
            <person name="Wu D."/>
            <person name="Spring S."/>
            <person name="Schroeder M."/>
            <person name="Brambilla E."/>
            <person name="Klenk H.-P."/>
            <person name="Eisen J.A."/>
        </authorList>
    </citation>
    <scope>NUCLEOTIDE SEQUENCE [LARGE SCALE GENOMIC DNA]</scope>
    <source>
        <strain evidence="7">DSM 15978 / NBRC 107637 / DMS1</strain>
    </source>
</reference>
<feature type="transmembrane region" description="Helical" evidence="5">
    <location>
        <begin position="47"/>
        <end position="69"/>
    </location>
</feature>
<protein>
    <submittedName>
        <fullName evidence="6">4-hydroxybenzoate polyprenyltransferase-like prenyltransferase</fullName>
    </submittedName>
</protein>
<keyword evidence="6" id="KW-0808">Transferase</keyword>
<evidence type="ECO:0000313" key="7">
    <source>
        <dbReference type="Proteomes" id="UP000010866"/>
    </source>
</evidence>
<dbReference type="InterPro" id="IPR000537">
    <property type="entry name" value="UbiA_prenyltransferase"/>
</dbReference>
<dbReference type="GO" id="GO:0005886">
    <property type="term" value="C:plasma membrane"/>
    <property type="evidence" value="ECO:0007669"/>
    <property type="project" value="UniProtKB-SubCell"/>
</dbReference>
<dbReference type="NCBIfam" id="NF009523">
    <property type="entry name" value="PRK12884.1"/>
    <property type="match status" value="1"/>
</dbReference>
<feature type="transmembrane region" description="Helical" evidence="5">
    <location>
        <begin position="267"/>
        <end position="288"/>
    </location>
</feature>
<dbReference type="Gene3D" id="1.20.120.1780">
    <property type="entry name" value="UbiA prenyltransferase"/>
    <property type="match status" value="1"/>
</dbReference>
<dbReference type="PANTHER" id="PTHR42723:SF1">
    <property type="entry name" value="CHLOROPHYLL SYNTHASE, CHLOROPLASTIC"/>
    <property type="match status" value="1"/>
</dbReference>
<keyword evidence="2 5" id="KW-0812">Transmembrane</keyword>
<dbReference type="STRING" id="867904.Metho_1408"/>
<keyword evidence="7" id="KW-1185">Reference proteome</keyword>
<keyword evidence="4 5" id="KW-0472">Membrane</keyword>
<evidence type="ECO:0000256" key="3">
    <source>
        <dbReference type="ARBA" id="ARBA00022989"/>
    </source>
</evidence>
<feature type="transmembrane region" description="Helical" evidence="5">
    <location>
        <begin position="207"/>
        <end position="229"/>
    </location>
</feature>
<organism evidence="6 7">
    <name type="scientific">Methanomethylovorans hollandica (strain DSM 15978 / NBRC 107637 / DMS1)</name>
    <dbReference type="NCBI Taxonomy" id="867904"/>
    <lineage>
        <taxon>Archaea</taxon>
        <taxon>Methanobacteriati</taxon>
        <taxon>Methanobacteriota</taxon>
        <taxon>Stenosarchaea group</taxon>
        <taxon>Methanomicrobia</taxon>
        <taxon>Methanosarcinales</taxon>
        <taxon>Methanosarcinaceae</taxon>
        <taxon>Methanomethylovorans</taxon>
    </lineage>
</organism>
<proteinExistence type="predicted"/>
<evidence type="ECO:0000256" key="2">
    <source>
        <dbReference type="ARBA" id="ARBA00022692"/>
    </source>
</evidence>
<dbReference type="Proteomes" id="UP000010866">
    <property type="component" value="Chromosome"/>
</dbReference>
<comment type="subcellular location">
    <subcellularLocation>
        <location evidence="1">Cell membrane</location>
        <topology evidence="1">Multi-pass membrane protein</topology>
    </subcellularLocation>
</comment>
<evidence type="ECO:0000256" key="4">
    <source>
        <dbReference type="ARBA" id="ARBA00023136"/>
    </source>
</evidence>
<dbReference type="CDD" id="cd13961">
    <property type="entry name" value="PT_UbiA_DGGGPS"/>
    <property type="match status" value="1"/>
</dbReference>
<evidence type="ECO:0000313" key="6">
    <source>
        <dbReference type="EMBL" id="AGB49617.1"/>
    </source>
</evidence>
<gene>
    <name evidence="6" type="ordered locus">Metho_1408</name>
</gene>
<dbReference type="Pfam" id="PF01040">
    <property type="entry name" value="UbiA"/>
    <property type="match status" value="1"/>
</dbReference>
<dbReference type="AlphaFoldDB" id="L0KVY5"/>
<dbReference type="EMBL" id="CP003362">
    <property type="protein sequence ID" value="AGB49617.1"/>
    <property type="molecule type" value="Genomic_DNA"/>
</dbReference>
<name>L0KVY5_METHD</name>